<dbReference type="Proteomes" id="UP000191897">
    <property type="component" value="Unassembled WGS sequence"/>
</dbReference>
<reference evidence="1 2" key="1">
    <citation type="submission" date="2016-01" db="EMBL/GenBank/DDBJ databases">
        <authorList>
            <person name="Oliw E.H."/>
        </authorList>
    </citation>
    <scope>NUCLEOTIDE SEQUENCE [LARGE SCALE GENOMIC DNA]</scope>
    <source>
        <strain evidence="1 2">Kerr 14</strain>
    </source>
</reference>
<organism evidence="1 2">
    <name type="scientific">Agrobacterium tumefaciens str. Kerr 14</name>
    <dbReference type="NCBI Taxonomy" id="1183424"/>
    <lineage>
        <taxon>Bacteria</taxon>
        <taxon>Pseudomonadati</taxon>
        <taxon>Pseudomonadota</taxon>
        <taxon>Alphaproteobacteria</taxon>
        <taxon>Hyphomicrobiales</taxon>
        <taxon>Rhizobiaceae</taxon>
        <taxon>Rhizobium/Agrobacterium group</taxon>
        <taxon>Agrobacterium</taxon>
        <taxon>Agrobacterium tumefaciens complex</taxon>
    </lineage>
</organism>
<dbReference type="AlphaFoldDB" id="A0A1S7S7F4"/>
<name>A0A1S7S7F4_AGRTU</name>
<proteinExistence type="predicted"/>
<sequence>MRVKSAIKSGIKMSINIIFKACRKFNVRIVLTCCTCKQSLKPVAILPLAPEKQTHG</sequence>
<evidence type="ECO:0000313" key="2">
    <source>
        <dbReference type="Proteomes" id="UP000191897"/>
    </source>
</evidence>
<evidence type="ECO:0000313" key="1">
    <source>
        <dbReference type="EMBL" id="CUX63724.1"/>
    </source>
</evidence>
<accession>A0A1S7S7F4</accession>
<dbReference type="EMBL" id="FBWC01000031">
    <property type="protein sequence ID" value="CUX63724.1"/>
    <property type="molecule type" value="Genomic_DNA"/>
</dbReference>
<gene>
    <name evidence="1" type="ORF">AGR4C_Lc90128</name>
</gene>
<protein>
    <submittedName>
        <fullName evidence="1">Uncharacterized protein</fullName>
    </submittedName>
</protein>